<reference evidence="3 4" key="1">
    <citation type="journal article" date="2018" name="Mycol. Prog.">
        <title>Coniella lustricola, a new species from submerged detritus.</title>
        <authorList>
            <person name="Raudabaugh D.B."/>
            <person name="Iturriaga T."/>
            <person name="Carver A."/>
            <person name="Mondo S."/>
            <person name="Pangilinan J."/>
            <person name="Lipzen A."/>
            <person name="He G."/>
            <person name="Amirebrahimi M."/>
            <person name="Grigoriev I.V."/>
            <person name="Miller A.N."/>
        </authorList>
    </citation>
    <scope>NUCLEOTIDE SEQUENCE [LARGE SCALE GENOMIC DNA]</scope>
    <source>
        <strain evidence="3 4">B22-T-1</strain>
    </source>
</reference>
<keyword evidence="1" id="KW-0560">Oxidoreductase</keyword>
<dbReference type="InterPro" id="IPR023210">
    <property type="entry name" value="NADP_OxRdtase_dom"/>
</dbReference>
<dbReference type="OrthoDB" id="686384at2759"/>
<dbReference type="InParanoid" id="A0A2T2ZRL2"/>
<proteinExistence type="predicted"/>
<dbReference type="Pfam" id="PF00248">
    <property type="entry name" value="Aldo_ket_red"/>
    <property type="match status" value="1"/>
</dbReference>
<dbReference type="PANTHER" id="PTHR43147">
    <property type="entry name" value="PROTEIN TAS"/>
    <property type="match status" value="1"/>
</dbReference>
<sequence>LTHFVASIPKANARWTAGDALDRVLDKFSGDIVQAVQALKESKPARTPELLGALQALRASFSACAEYCSPATASSASATSLKFPFTRADRQVRDVLGFLYPDLVGALPPTVTGRRSGADGGIQIDVAKMQNVPIESFHLGSSSLKFPRLLNGLWQLSSPAWGSGSAESQEAALALLVETGLGAADMADHYGDAELIYGDFRSRLPAEIQETVYAATKWCIFGPLGQPVTTEFVLDGVKERARRLGGRVDLLQFHWYDYSAKEYLDILVELVRATKTHPHLVAAIGLCNFDAEHTEEACRYILDKTSEVGLVSNQVQV</sequence>
<dbReference type="PANTHER" id="PTHR43147:SF2">
    <property type="entry name" value="NADP-DEPENDENT OXIDOREDUCTASE DOMAIN-CONTAINING PROTEIN"/>
    <property type="match status" value="1"/>
</dbReference>
<dbReference type="Gene3D" id="3.20.20.100">
    <property type="entry name" value="NADP-dependent oxidoreductase domain"/>
    <property type="match status" value="1"/>
</dbReference>
<evidence type="ECO:0000259" key="2">
    <source>
        <dbReference type="Pfam" id="PF00248"/>
    </source>
</evidence>
<name>A0A2T2ZRL2_9PEZI</name>
<dbReference type="Proteomes" id="UP000241462">
    <property type="component" value="Unassembled WGS sequence"/>
</dbReference>
<feature type="domain" description="NADP-dependent oxidoreductase" evidence="2">
    <location>
        <begin position="149"/>
        <end position="316"/>
    </location>
</feature>
<accession>A0A2T2ZRL2</accession>
<evidence type="ECO:0000313" key="3">
    <source>
        <dbReference type="EMBL" id="PSR73350.1"/>
    </source>
</evidence>
<evidence type="ECO:0000313" key="4">
    <source>
        <dbReference type="Proteomes" id="UP000241462"/>
    </source>
</evidence>
<organism evidence="3 4">
    <name type="scientific">Coniella lustricola</name>
    <dbReference type="NCBI Taxonomy" id="2025994"/>
    <lineage>
        <taxon>Eukaryota</taxon>
        <taxon>Fungi</taxon>
        <taxon>Dikarya</taxon>
        <taxon>Ascomycota</taxon>
        <taxon>Pezizomycotina</taxon>
        <taxon>Sordariomycetes</taxon>
        <taxon>Sordariomycetidae</taxon>
        <taxon>Diaporthales</taxon>
        <taxon>Schizoparmaceae</taxon>
        <taxon>Coniella</taxon>
    </lineage>
</organism>
<dbReference type="InterPro" id="IPR036812">
    <property type="entry name" value="NAD(P)_OxRdtase_dom_sf"/>
</dbReference>
<protein>
    <submittedName>
        <fullName evidence="3">NADP-dependent oxidoreductase domain-containing protein</fullName>
    </submittedName>
</protein>
<gene>
    <name evidence="3" type="ORF">BD289DRAFT_487566</name>
</gene>
<dbReference type="GO" id="GO:0016491">
    <property type="term" value="F:oxidoreductase activity"/>
    <property type="evidence" value="ECO:0007669"/>
    <property type="project" value="UniProtKB-KW"/>
</dbReference>
<evidence type="ECO:0000256" key="1">
    <source>
        <dbReference type="ARBA" id="ARBA00023002"/>
    </source>
</evidence>
<dbReference type="EMBL" id="KZ678988">
    <property type="protein sequence ID" value="PSR73350.1"/>
    <property type="molecule type" value="Genomic_DNA"/>
</dbReference>
<dbReference type="SUPFAM" id="SSF51430">
    <property type="entry name" value="NAD(P)-linked oxidoreductase"/>
    <property type="match status" value="1"/>
</dbReference>
<keyword evidence="4" id="KW-1185">Reference proteome</keyword>
<feature type="non-terminal residue" evidence="3">
    <location>
        <position position="1"/>
    </location>
</feature>
<dbReference type="STRING" id="2025994.A0A2T2ZRL2"/>
<dbReference type="AlphaFoldDB" id="A0A2T2ZRL2"/>